<protein>
    <recommendedName>
        <fullName evidence="11">Nuclear distribution protein PAC1</fullName>
    </recommendedName>
    <alternativeName>
        <fullName evidence="11">Lissencephaly-1 homolog</fullName>
        <shortName evidence="11">LIS-1</shortName>
    </alternativeName>
    <alternativeName>
        <fullName evidence="11">nudF homolog</fullName>
    </alternativeName>
</protein>
<evidence type="ECO:0000256" key="2">
    <source>
        <dbReference type="ARBA" id="ARBA00022490"/>
    </source>
</evidence>
<evidence type="ECO:0000256" key="4">
    <source>
        <dbReference type="ARBA" id="ARBA00022618"/>
    </source>
</evidence>
<dbReference type="GO" id="GO:0051301">
    <property type="term" value="P:cell division"/>
    <property type="evidence" value="ECO:0007669"/>
    <property type="project" value="UniProtKB-KW"/>
</dbReference>
<keyword evidence="6" id="KW-0677">Repeat</keyword>
<dbReference type="SUPFAM" id="SSF50978">
    <property type="entry name" value="WD40 repeat-like"/>
    <property type="match status" value="1"/>
</dbReference>
<dbReference type="GO" id="GO:0070840">
    <property type="term" value="F:dynein complex binding"/>
    <property type="evidence" value="ECO:0007669"/>
    <property type="project" value="UniProtKB-UniRule"/>
</dbReference>
<evidence type="ECO:0000256" key="7">
    <source>
        <dbReference type="ARBA" id="ARBA00022776"/>
    </source>
</evidence>
<evidence type="ECO:0000313" key="14">
    <source>
        <dbReference type="Proteomes" id="UP000195602"/>
    </source>
</evidence>
<dbReference type="InterPro" id="IPR019775">
    <property type="entry name" value="WD40_repeat_CS"/>
</dbReference>
<feature type="repeat" description="WD" evidence="12">
    <location>
        <begin position="104"/>
        <end position="145"/>
    </location>
</feature>
<evidence type="ECO:0000256" key="8">
    <source>
        <dbReference type="ARBA" id="ARBA00023054"/>
    </source>
</evidence>
<accession>A0AA91T040</accession>
<dbReference type="Proteomes" id="UP000195602">
    <property type="component" value="Unassembled WGS sequence"/>
</dbReference>
<dbReference type="GO" id="GO:0005875">
    <property type="term" value="C:microtubule associated complex"/>
    <property type="evidence" value="ECO:0007669"/>
    <property type="project" value="UniProtKB-UniRule"/>
</dbReference>
<gene>
    <name evidence="11" type="primary">PAC1</name>
    <name evidence="11" type="synonym">LIS1</name>
    <name evidence="13" type="ORF">A9F13_18g00506</name>
</gene>
<dbReference type="KEGG" id="clus:A9F13_18g00506"/>
<dbReference type="AlphaFoldDB" id="A0AA91T040"/>
<keyword evidence="3 12" id="KW-0853">WD repeat</keyword>
<proteinExistence type="inferred from homology"/>
<evidence type="ECO:0000256" key="6">
    <source>
        <dbReference type="ARBA" id="ARBA00022737"/>
    </source>
</evidence>
<dbReference type="PROSITE" id="PS00678">
    <property type="entry name" value="WD_REPEATS_1"/>
    <property type="match status" value="3"/>
</dbReference>
<dbReference type="CDD" id="cd00200">
    <property type="entry name" value="WD40"/>
    <property type="match status" value="1"/>
</dbReference>
<evidence type="ECO:0000256" key="9">
    <source>
        <dbReference type="ARBA" id="ARBA00023212"/>
    </source>
</evidence>
<dbReference type="Gene3D" id="1.20.960.30">
    <property type="match status" value="1"/>
</dbReference>
<dbReference type="InterPro" id="IPR036322">
    <property type="entry name" value="WD40_repeat_dom_sf"/>
</dbReference>
<dbReference type="GO" id="GO:0000922">
    <property type="term" value="C:spindle pole"/>
    <property type="evidence" value="ECO:0007669"/>
    <property type="project" value="UniProtKB-SubCell"/>
</dbReference>
<evidence type="ECO:0000256" key="3">
    <source>
        <dbReference type="ARBA" id="ARBA00022574"/>
    </source>
</evidence>
<dbReference type="InterPro" id="IPR020472">
    <property type="entry name" value="WD40_PAC1"/>
</dbReference>
<dbReference type="PROSITE" id="PS50082">
    <property type="entry name" value="WD_REPEATS_2"/>
    <property type="match status" value="4"/>
</dbReference>
<dbReference type="GO" id="GO:0000132">
    <property type="term" value="P:establishment of mitotic spindle orientation"/>
    <property type="evidence" value="ECO:0007669"/>
    <property type="project" value="UniProtKB-UniRule"/>
</dbReference>
<feature type="repeat" description="WD" evidence="12">
    <location>
        <begin position="199"/>
        <end position="241"/>
    </location>
</feature>
<evidence type="ECO:0000313" key="13">
    <source>
        <dbReference type="EMBL" id="OVF06739.1"/>
    </source>
</evidence>
<evidence type="ECO:0000256" key="10">
    <source>
        <dbReference type="ARBA" id="ARBA00023306"/>
    </source>
</evidence>
<dbReference type="InterPro" id="IPR001680">
    <property type="entry name" value="WD40_rpt"/>
</dbReference>
<feature type="repeat" description="WD" evidence="12">
    <location>
        <begin position="427"/>
        <end position="464"/>
    </location>
</feature>
<dbReference type="HAMAP" id="MF_03141">
    <property type="entry name" value="lis1"/>
    <property type="match status" value="1"/>
</dbReference>
<keyword evidence="9 11" id="KW-0206">Cytoskeleton</keyword>
<comment type="subcellular location">
    <subcellularLocation>
        <location evidence="11">Cytoplasm</location>
        <location evidence="11">Cytoskeleton</location>
    </subcellularLocation>
    <subcellularLocation>
        <location evidence="11">Cytoplasm</location>
        <location evidence="11">Cytoskeleton</location>
        <location evidence="11">Spindle pole</location>
    </subcellularLocation>
    <text evidence="11">Localizes to the plus ends of microtubules and the mitotic spindle poles.</text>
</comment>
<keyword evidence="8 11" id="KW-0175">Coiled coil</keyword>
<dbReference type="SUPFAM" id="SSF109925">
    <property type="entry name" value="Lissencephaly-1 protein (Lis-1, PAF-AH alpha) N-terminal domain"/>
    <property type="match status" value="1"/>
</dbReference>
<dbReference type="InterPro" id="IPR050349">
    <property type="entry name" value="WD_LIS1/nudF_dynein_reg"/>
</dbReference>
<dbReference type="Gene3D" id="2.130.10.10">
    <property type="entry name" value="YVTN repeat-like/Quinoprotein amine dehydrogenase"/>
    <property type="match status" value="1"/>
</dbReference>
<dbReference type="GO" id="GO:0005874">
    <property type="term" value="C:microtubule"/>
    <property type="evidence" value="ECO:0007669"/>
    <property type="project" value="UniProtKB-KW"/>
</dbReference>
<evidence type="ECO:0000256" key="12">
    <source>
        <dbReference type="PROSITE-ProRule" id="PRU00221"/>
    </source>
</evidence>
<keyword evidence="2 11" id="KW-0963">Cytoplasm</keyword>
<dbReference type="PROSITE" id="PS50294">
    <property type="entry name" value="WD_REPEATS_REGION"/>
    <property type="match status" value="3"/>
</dbReference>
<keyword evidence="5 11" id="KW-0493">Microtubule</keyword>
<evidence type="ECO:0000256" key="11">
    <source>
        <dbReference type="HAMAP-Rule" id="MF_03141"/>
    </source>
</evidence>
<sequence>MSILTSRQQTELHKAILQYMEPLLEEEPETLQKLSRTLGVDSDDTIVPRYLEKKWATVLRLQKKILDLENETNTYKALLAATPQNVAAKDRSDWLPSAATRKFATASTQYVTAVSIHPQLPWIVAACADGSVVAWDVAAADPTVPIRTWHAHTRSANALAWSHVPLSLTDKEEYVLASCSADLTIKIWAGDQFRHVRTLTGHDHTVSALAFSKSSPNTLYSVSRDKTVKVWDVVSGHCLRTFVGHSDWVRDVDVVSGHVGDFLLTCSNDQSVRLSHDSGAGLAVSVGHSHVVEAARFLPPSAGAHVDAYLLKNMDRFPYLSEAIVSNADYAQLGFKYAVSAGRDNMVKLWLLPPPQLRPNRPPQPSVQNNAHAWHIADLVGHRSWVRTLAVHPSGRYLFSGSDDKTIRVWDLGELAESGTVACVRTLEAHTGFVNAVHFAGSDPENMRCLFASGGSDSTVCLWS</sequence>
<comment type="similarity">
    <text evidence="11">Belongs to the WD repeat LIS1/nudF family.</text>
</comment>
<dbReference type="InterPro" id="IPR017252">
    <property type="entry name" value="Dynein_regulator_LIS1"/>
</dbReference>
<dbReference type="GO" id="GO:0005737">
    <property type="term" value="C:cytoplasm"/>
    <property type="evidence" value="ECO:0007669"/>
    <property type="project" value="UniProtKB-UniRule"/>
</dbReference>
<dbReference type="Pfam" id="PF00400">
    <property type="entry name" value="WD40"/>
    <property type="match status" value="6"/>
</dbReference>
<name>A0AA91T040_CLALS</name>
<dbReference type="EMBL" id="LYUB02000018">
    <property type="protein sequence ID" value="OVF06739.1"/>
    <property type="molecule type" value="Genomic_DNA"/>
</dbReference>
<dbReference type="PANTHER" id="PTHR44129">
    <property type="entry name" value="WD REPEAT-CONTAINING PROTEIN POP1"/>
    <property type="match status" value="1"/>
</dbReference>
<keyword evidence="1 11" id="KW-0813">Transport</keyword>
<keyword evidence="10 11" id="KW-0131">Cell cycle</keyword>
<dbReference type="PRINTS" id="PR00320">
    <property type="entry name" value="GPROTEINBRPT"/>
</dbReference>
<comment type="function">
    <text evidence="11">Positively regulates the activity of the minus-end directed microtubule motor protein dynein. Plays a central role in positioning the mitotic spindle at the bud neck during cell division. Targets cytoplasmic dynein to microtubule plus ends, thereby promoting dynein-mediated microtubule sliding along the bud cortex and consequently the movement of the mitotic spindle to the bud neck.</text>
</comment>
<dbReference type="SMART" id="SM00320">
    <property type="entry name" value="WD40"/>
    <property type="match status" value="7"/>
</dbReference>
<dbReference type="InterPro" id="IPR015943">
    <property type="entry name" value="WD40/YVTN_repeat-like_dom_sf"/>
</dbReference>
<organism evidence="13 14">
    <name type="scientific">Clavispora lusitaniae</name>
    <name type="common">Candida lusitaniae</name>
    <dbReference type="NCBI Taxonomy" id="36911"/>
    <lineage>
        <taxon>Eukaryota</taxon>
        <taxon>Fungi</taxon>
        <taxon>Dikarya</taxon>
        <taxon>Ascomycota</taxon>
        <taxon>Saccharomycotina</taxon>
        <taxon>Pichiomycetes</taxon>
        <taxon>Metschnikowiaceae</taxon>
        <taxon>Clavispora</taxon>
    </lineage>
</organism>
<dbReference type="GO" id="GO:0051012">
    <property type="term" value="P:microtubule sliding"/>
    <property type="evidence" value="ECO:0007669"/>
    <property type="project" value="UniProtKB-UniRule"/>
</dbReference>
<comment type="caution">
    <text evidence="13">The sequence shown here is derived from an EMBL/GenBank/DDBJ whole genome shotgun (WGS) entry which is preliminary data.</text>
</comment>
<keyword evidence="7 11" id="KW-0498">Mitosis</keyword>
<feature type="repeat" description="WD" evidence="12">
    <location>
        <begin position="379"/>
        <end position="412"/>
    </location>
</feature>
<dbReference type="InterPro" id="IPR037190">
    <property type="entry name" value="LIS1_N"/>
</dbReference>
<evidence type="ECO:0000256" key="5">
    <source>
        <dbReference type="ARBA" id="ARBA00022701"/>
    </source>
</evidence>
<dbReference type="PIRSF" id="PIRSF037647">
    <property type="entry name" value="Dynein_regulator_Lis1"/>
    <property type="match status" value="1"/>
</dbReference>
<comment type="subunit">
    <text evidence="11">Self-associates. Interacts with NDL1 and dynein.</text>
</comment>
<evidence type="ECO:0000256" key="1">
    <source>
        <dbReference type="ARBA" id="ARBA00022448"/>
    </source>
</evidence>
<reference evidence="13 14" key="1">
    <citation type="submission" date="2017-04" db="EMBL/GenBank/DDBJ databases">
        <title>Draft genome of the yeast Clavispora lusitaniae type strain CBS 6936.</title>
        <authorList>
            <person name="Durrens P."/>
            <person name="Klopp C."/>
            <person name="Biteau N."/>
            <person name="Fitton-Ouhabi V."/>
            <person name="Dementhon K."/>
            <person name="Accoceberry I."/>
            <person name="Sherman D.J."/>
            <person name="Noel T."/>
        </authorList>
    </citation>
    <scope>NUCLEOTIDE SEQUENCE [LARGE SCALE GENOMIC DNA]</scope>
    <source>
        <strain evidence="13 14">CBS 6936</strain>
    </source>
</reference>
<keyword evidence="4 11" id="KW-0132">Cell division</keyword>